<dbReference type="EMBL" id="LN721266">
    <property type="protein sequence ID" value="CEP09183.1"/>
    <property type="molecule type" value="Genomic_DNA"/>
</dbReference>
<dbReference type="InterPro" id="IPR011042">
    <property type="entry name" value="6-blade_b-propeller_TolB-like"/>
</dbReference>
<feature type="signal peptide" evidence="2">
    <location>
        <begin position="1"/>
        <end position="21"/>
    </location>
</feature>
<dbReference type="Pfam" id="PF22807">
    <property type="entry name" value="TrAA12"/>
    <property type="match status" value="1"/>
</dbReference>
<keyword evidence="5" id="KW-1185">Reference proteome</keyword>
<evidence type="ECO:0000313" key="4">
    <source>
        <dbReference type="EMBL" id="CEP09183.1"/>
    </source>
</evidence>
<sequence length="541" mass="59014">MSRLCFYLLVVAALFITLAYAKKHKDPESVLSEEDIAAAEEERITADALKIGALRVGSDNILVPDASAEHPLIISNPEDQPLCKPDVAIQPSRSIKTMEGYEVLVLTNAISNPRKMMIDPANHVLVISPENGVYSIRMDKCGNSNVQLIVSNAQMDQPVAQGVALFDHHLFVSTANSVYKFPYSDGQHSPVENGVKVLTNINPENAGAMPDVAIDPFGHAFVPRSVADIHNKLDPSKAIIKKFNLKLIPENGFDYEVDGEVQAYGTNTHGSLGFDTQARLWGINGIPASEIKRSDISADHGKIADEYYTSLLMLRYSDLSSAGLAEELNLYEFPKTNYGFPYCMTEFDLKDISAASKGLGAQWAHPTFMNDSVSLDDYCQVEANNVRPSVPLKPNSIATSVHFYMGEFCSVGDSSTLGSSVGLPCNWTDTPILANHGVAGQSGGHSVVRLHFDDLGHKPRWDKDPEVILEEAEPCSDNGCISPYGLAVDKFGRLFVSSDTTNEVFIVSRTYNQEAVKLLTDRANAEDDEGGSTTSDDEEEE</sequence>
<evidence type="ECO:0000313" key="5">
    <source>
        <dbReference type="Proteomes" id="UP000054107"/>
    </source>
</evidence>
<accession>A0A0B7N1B7</accession>
<dbReference type="InterPro" id="IPR054539">
    <property type="entry name" value="Beta-prop_PDH"/>
</dbReference>
<dbReference type="Proteomes" id="UP000054107">
    <property type="component" value="Unassembled WGS sequence"/>
</dbReference>
<feature type="compositionally biased region" description="Acidic residues" evidence="1">
    <location>
        <begin position="526"/>
        <end position="541"/>
    </location>
</feature>
<evidence type="ECO:0000256" key="1">
    <source>
        <dbReference type="SAM" id="MobiDB-lite"/>
    </source>
</evidence>
<dbReference type="OrthoDB" id="507128at2759"/>
<dbReference type="Gene3D" id="2.120.10.30">
    <property type="entry name" value="TolB, C-terminal domain"/>
    <property type="match status" value="1"/>
</dbReference>
<reference evidence="4 5" key="1">
    <citation type="submission" date="2014-09" db="EMBL/GenBank/DDBJ databases">
        <authorList>
            <person name="Ellenberger Sabrina"/>
        </authorList>
    </citation>
    <scope>NUCLEOTIDE SEQUENCE [LARGE SCALE GENOMIC DNA]</scope>
    <source>
        <strain evidence="4 5">CBS 412.66</strain>
    </source>
</reference>
<dbReference type="STRING" id="35722.A0A0B7N1B7"/>
<evidence type="ECO:0000256" key="2">
    <source>
        <dbReference type="SAM" id="SignalP"/>
    </source>
</evidence>
<name>A0A0B7N1B7_9FUNG</name>
<feature type="region of interest" description="Disordered" evidence="1">
    <location>
        <begin position="520"/>
        <end position="541"/>
    </location>
</feature>
<feature type="chain" id="PRO_5002135117" description="Pyrroloquinoline quinone-dependent pyranose dehydrogenase beta-propeller domain-containing protein" evidence="2">
    <location>
        <begin position="22"/>
        <end position="541"/>
    </location>
</feature>
<dbReference type="AlphaFoldDB" id="A0A0B7N1B7"/>
<proteinExistence type="predicted"/>
<gene>
    <name evidence="4" type="primary">PARPA_02659.1 scaffold 5155</name>
</gene>
<organism evidence="4 5">
    <name type="scientific">Parasitella parasitica</name>
    <dbReference type="NCBI Taxonomy" id="35722"/>
    <lineage>
        <taxon>Eukaryota</taxon>
        <taxon>Fungi</taxon>
        <taxon>Fungi incertae sedis</taxon>
        <taxon>Mucoromycota</taxon>
        <taxon>Mucoromycotina</taxon>
        <taxon>Mucoromycetes</taxon>
        <taxon>Mucorales</taxon>
        <taxon>Mucorineae</taxon>
        <taxon>Mucoraceae</taxon>
        <taxon>Parasitella</taxon>
    </lineage>
</organism>
<protein>
    <recommendedName>
        <fullName evidence="3">Pyrroloquinoline quinone-dependent pyranose dehydrogenase beta-propeller domain-containing protein</fullName>
    </recommendedName>
</protein>
<evidence type="ECO:0000259" key="3">
    <source>
        <dbReference type="Pfam" id="PF22807"/>
    </source>
</evidence>
<dbReference type="SUPFAM" id="SSF101898">
    <property type="entry name" value="NHL repeat"/>
    <property type="match status" value="1"/>
</dbReference>
<feature type="domain" description="Pyrroloquinoline quinone-dependent pyranose dehydrogenase beta-propeller" evidence="3">
    <location>
        <begin position="96"/>
        <end position="509"/>
    </location>
</feature>
<keyword evidence="2" id="KW-0732">Signal</keyword>